<sequence length="495" mass="52203">MKKNIKLLALIALGLAACEPEFDREVSDSGFYSAGDADFSNYVAVGNSLTAGYADNALYVQGQRNSYPNMMAEQFAHAGGGTFTQPLVDDNFGGLLLNGTQIADTRMILEFDADGNPSPVNLDETPTTEITNTLEGPFNNMGVPGAKIFHLAAEGYGNVAGVGSTANPYFVRFASSAGTSVIADAAAQNPTFFTLWIGNNDILAFATSGGVGEDQAGNINPATYGSNDITDPNVFASVYNSLLTALTANGAKGAVANIPDVTSIPYFTTVPYAPIPMDQATADQVNQGYAEYNQALSLFVFLGAIDQEEAQRRTINFQASTNNPAVIEDEDLTPLQNPLTGEDIPNLRQTTAEDLIVLTASSFIGTTVGGDPTKVNGVSVPLGDQWVLTPEEQELVANAQTQFNATIKGLADQYGLAFVDARAMLTQVAETGIPYDGGMLTSTYATGKAFSLDGVHPTAKGYAMIANAFIEAINQTYNSTIPIVNPGTYPDVFVK</sequence>
<dbReference type="Proteomes" id="UP000182248">
    <property type="component" value="Unassembled WGS sequence"/>
</dbReference>
<reference evidence="1 2" key="1">
    <citation type="submission" date="2016-11" db="EMBL/GenBank/DDBJ databases">
        <authorList>
            <person name="Jaros S."/>
            <person name="Januszkiewicz K."/>
            <person name="Wedrychowicz H."/>
        </authorList>
    </citation>
    <scope>NUCLEOTIDE SEQUENCE [LARGE SCALE GENOMIC DNA]</scope>
    <source>
        <strain evidence="1 2">CGMCC 1.12145</strain>
    </source>
</reference>
<evidence type="ECO:0000313" key="2">
    <source>
        <dbReference type="Proteomes" id="UP000182248"/>
    </source>
</evidence>
<accession>A0A1K1LKQ6</accession>
<gene>
    <name evidence="1" type="ORF">SAMN02927921_00023</name>
</gene>
<dbReference type="RefSeq" id="WP_072315271.1">
    <property type="nucleotide sequence ID" value="NZ_FPJE01000001.1"/>
</dbReference>
<dbReference type="InterPro" id="IPR036514">
    <property type="entry name" value="SGNH_hydro_sf"/>
</dbReference>
<dbReference type="STRING" id="1150368.SAMN02927921_00023"/>
<keyword evidence="1" id="KW-0378">Hydrolase</keyword>
<dbReference type="SUPFAM" id="SSF52266">
    <property type="entry name" value="SGNH hydrolase"/>
    <property type="match status" value="2"/>
</dbReference>
<dbReference type="EMBL" id="FPJE01000001">
    <property type="protein sequence ID" value="SFW11468.1"/>
    <property type="molecule type" value="Genomic_DNA"/>
</dbReference>
<name>A0A1K1LKQ6_9FLAO</name>
<organism evidence="1 2">
    <name type="scientific">Sinomicrobium oceani</name>
    <dbReference type="NCBI Taxonomy" id="1150368"/>
    <lineage>
        <taxon>Bacteria</taxon>
        <taxon>Pseudomonadati</taxon>
        <taxon>Bacteroidota</taxon>
        <taxon>Flavobacteriia</taxon>
        <taxon>Flavobacteriales</taxon>
        <taxon>Flavobacteriaceae</taxon>
        <taxon>Sinomicrobium</taxon>
    </lineage>
</organism>
<proteinExistence type="predicted"/>
<dbReference type="AlphaFoldDB" id="A0A1K1LKQ6"/>
<evidence type="ECO:0000313" key="1">
    <source>
        <dbReference type="EMBL" id="SFW11468.1"/>
    </source>
</evidence>
<dbReference type="PROSITE" id="PS51257">
    <property type="entry name" value="PROKAR_LIPOPROTEIN"/>
    <property type="match status" value="1"/>
</dbReference>
<dbReference type="Gene3D" id="3.40.50.1110">
    <property type="entry name" value="SGNH hydrolase"/>
    <property type="match status" value="2"/>
</dbReference>
<protein>
    <submittedName>
        <fullName evidence="1">GDSL-like Lipase/Acylhydrolase</fullName>
    </submittedName>
</protein>
<dbReference type="GO" id="GO:0016788">
    <property type="term" value="F:hydrolase activity, acting on ester bonds"/>
    <property type="evidence" value="ECO:0007669"/>
    <property type="project" value="UniProtKB-ARBA"/>
</dbReference>
<dbReference type="OrthoDB" id="9764164at2"/>
<keyword evidence="2" id="KW-1185">Reference proteome</keyword>